<reference evidence="3 4" key="1">
    <citation type="submission" date="2019-04" db="EMBL/GenBank/DDBJ databases">
        <title>Draft genome sequences of Streptomyces avermitilis ATCC 31267.</title>
        <authorList>
            <person name="Komaki H."/>
            <person name="Tamura T."/>
            <person name="Hosoyama A."/>
        </authorList>
    </citation>
    <scope>NUCLEOTIDE SEQUENCE [LARGE SCALE GENOMIC DNA]</scope>
    <source>
        <strain evidence="3 4">ATCC 31267</strain>
    </source>
</reference>
<dbReference type="GeneID" id="41538004"/>
<accession>A0A4D4MBC6</accession>
<sequence length="607" mass="66782">MSAQEERDALTLPLALYDYALHLLRESRDGVPPPRGYSLPQRPEPDEAPPSHEAAEIAVREALSPLPEDSATLHRRFARHGIRDLHKHLIRSAVFNLSLPNGQHDAARSLGRQLTRTGTTVPAVTAGLALLIRYGEPEDVPYLSALGLLREFTRPAVDALDPLDRQSAAIVWLVTHTGRDELRPLLRALWTGDQQAIRTELEAFPATPRFLSTTAARRIAEATRLPDLLDHHPSDAALLARAGRLLVRMGCTRDNPTDLLVYRDALTVYERVVTRAGLLPPTLDHHATLLSLALDLSSGPGVLLDWPPGRRAALLESLGLLLAEPRWASLADTGAGEADQRLRAGWIQRTGRQPFTRPATPGRLRVEVVAGDPVDREPVETRILVDGRPLVPAVFARGPARCPEYLLDEGRLRAGPEPREVQLAVASCTEGCCGALYVTIRRDGDQVVWEGWRRPPTMPGSREPAPALPAYRFDAAAYDAEVARAETDRSWPWPARSTARLIKAGLMERPELLSRWDARRGWISSGFDDPDTTVVTFWYVPGLAAGKPVGDPLQFRWVVPDDGTPPEAQAAAALRRLAEEDPKTYGQVCGGSRERAEELGFGWPDRA</sequence>
<evidence type="ECO:0000313" key="5">
    <source>
        <dbReference type="Proteomes" id="UP000302139"/>
    </source>
</evidence>
<feature type="compositionally biased region" description="Basic and acidic residues" evidence="1">
    <location>
        <begin position="43"/>
        <end position="52"/>
    </location>
</feature>
<evidence type="ECO:0000313" key="4">
    <source>
        <dbReference type="Proteomes" id="UP000299211"/>
    </source>
</evidence>
<dbReference type="STRING" id="33903.AQJ43_29160"/>
<dbReference type="RefSeq" id="WP_010982328.1">
    <property type="nucleotide sequence ID" value="NZ_BAABTN010000064.1"/>
</dbReference>
<reference evidence="2 5" key="2">
    <citation type="submission" date="2019-04" db="EMBL/GenBank/DDBJ databases">
        <title>Draft genome sequences of Streptomyces avermitilis NBRC 14893.</title>
        <authorList>
            <person name="Komaki H."/>
            <person name="Tamura T."/>
            <person name="Hosoyama A."/>
        </authorList>
    </citation>
    <scope>NUCLEOTIDE SEQUENCE [LARGE SCALE GENOMIC DNA]</scope>
    <source>
        <strain evidence="2 5">NBRC 14893</strain>
    </source>
</reference>
<dbReference type="EMBL" id="BJHX01000002">
    <property type="protein sequence ID" value="GDY69165.1"/>
    <property type="molecule type" value="Genomic_DNA"/>
</dbReference>
<dbReference type="EMBL" id="BJHY01000002">
    <property type="protein sequence ID" value="GDY79413.1"/>
    <property type="molecule type" value="Genomic_DNA"/>
</dbReference>
<gene>
    <name evidence="2" type="ORF">SAV14893_085580</name>
    <name evidence="3" type="ORF">SAV31267_088980</name>
</gene>
<dbReference type="Proteomes" id="UP000302139">
    <property type="component" value="Unassembled WGS sequence"/>
</dbReference>
<evidence type="ECO:0000313" key="3">
    <source>
        <dbReference type="EMBL" id="GDY79413.1"/>
    </source>
</evidence>
<proteinExistence type="predicted"/>
<comment type="caution">
    <text evidence="2">The sequence shown here is derived from an EMBL/GenBank/DDBJ whole genome shotgun (WGS) entry which is preliminary data.</text>
</comment>
<dbReference type="OMA" id="WISTHYA"/>
<feature type="region of interest" description="Disordered" evidence="1">
    <location>
        <begin position="27"/>
        <end position="52"/>
    </location>
</feature>
<dbReference type="AlphaFoldDB" id="A0A4D4MBC6"/>
<name>A0A4D4MBC6_STRAX</name>
<evidence type="ECO:0000256" key="1">
    <source>
        <dbReference type="SAM" id="MobiDB-lite"/>
    </source>
</evidence>
<dbReference type="Proteomes" id="UP000299211">
    <property type="component" value="Unassembled WGS sequence"/>
</dbReference>
<protein>
    <submittedName>
        <fullName evidence="2">Uncharacterized protein</fullName>
    </submittedName>
</protein>
<organism evidence="2 5">
    <name type="scientific">Streptomyces avermitilis</name>
    <dbReference type="NCBI Taxonomy" id="33903"/>
    <lineage>
        <taxon>Bacteria</taxon>
        <taxon>Bacillati</taxon>
        <taxon>Actinomycetota</taxon>
        <taxon>Actinomycetes</taxon>
        <taxon>Kitasatosporales</taxon>
        <taxon>Streptomycetaceae</taxon>
        <taxon>Streptomyces</taxon>
    </lineage>
</organism>
<evidence type="ECO:0000313" key="2">
    <source>
        <dbReference type="EMBL" id="GDY69165.1"/>
    </source>
</evidence>